<dbReference type="RefSeq" id="WP_369339852.1">
    <property type="nucleotide sequence ID" value="NZ_JBFYGN010000024.1"/>
</dbReference>
<protein>
    <submittedName>
        <fullName evidence="2">Excinuclease ATPase subunit</fullName>
    </submittedName>
</protein>
<evidence type="ECO:0000313" key="3">
    <source>
        <dbReference type="Proteomes" id="UP001561046"/>
    </source>
</evidence>
<dbReference type="Proteomes" id="UP001561046">
    <property type="component" value="Unassembled WGS sequence"/>
</dbReference>
<evidence type="ECO:0000256" key="1">
    <source>
        <dbReference type="SAM" id="SignalP"/>
    </source>
</evidence>
<evidence type="ECO:0000313" key="2">
    <source>
        <dbReference type="EMBL" id="MEX8194673.1"/>
    </source>
</evidence>
<accession>A0ABV3ZYZ1</accession>
<gene>
    <name evidence="2" type="ORF">AB6724_17710</name>
</gene>
<sequence length="144" mass="15034">MKKTAMCVLALAAASLAQARDDVVMLPLADVVQMGMSQGKLDGSVKFYLSGAATPKASAMLGDDVSNKKTNGVGKDDATACNWVALSALIAFEASAKQRGANAVINLHSFYKKNPHKDSVNFECHAGNIMAGVALKGTYARVAE</sequence>
<feature type="chain" id="PRO_5046475761" evidence="1">
    <location>
        <begin position="20"/>
        <end position="144"/>
    </location>
</feature>
<keyword evidence="3" id="KW-1185">Reference proteome</keyword>
<feature type="signal peptide" evidence="1">
    <location>
        <begin position="1"/>
        <end position="19"/>
    </location>
</feature>
<reference evidence="2 3" key="1">
    <citation type="journal article" date="2013" name="Int. J. Syst. Evol. Microbiol.">
        <title>Comamonas guangdongensis sp. nov., isolated from subterranean forest sediment, and emended description of the genus Comamonas.</title>
        <authorList>
            <person name="Zhang J."/>
            <person name="Wang Y."/>
            <person name="Zhou S."/>
            <person name="Wu C."/>
            <person name="He J."/>
            <person name="Li F."/>
        </authorList>
    </citation>
    <scope>NUCLEOTIDE SEQUENCE [LARGE SCALE GENOMIC DNA]</scope>
    <source>
        <strain evidence="2 3">CCTCC AB2011133</strain>
    </source>
</reference>
<name>A0ABV3ZYZ1_9BURK</name>
<comment type="caution">
    <text evidence="2">The sequence shown here is derived from an EMBL/GenBank/DDBJ whole genome shotgun (WGS) entry which is preliminary data.</text>
</comment>
<proteinExistence type="predicted"/>
<keyword evidence="1" id="KW-0732">Signal</keyword>
<organism evidence="2 3">
    <name type="scientific">Comamonas guangdongensis</name>
    <dbReference type="NCBI Taxonomy" id="510515"/>
    <lineage>
        <taxon>Bacteria</taxon>
        <taxon>Pseudomonadati</taxon>
        <taxon>Pseudomonadota</taxon>
        <taxon>Betaproteobacteria</taxon>
        <taxon>Burkholderiales</taxon>
        <taxon>Comamonadaceae</taxon>
        <taxon>Comamonas</taxon>
    </lineage>
</organism>
<dbReference type="EMBL" id="JBFYGN010000024">
    <property type="protein sequence ID" value="MEX8194673.1"/>
    <property type="molecule type" value="Genomic_DNA"/>
</dbReference>